<organism evidence="2 3">
    <name type="scientific">Paenibacillus rhizovicinus</name>
    <dbReference type="NCBI Taxonomy" id="2704463"/>
    <lineage>
        <taxon>Bacteria</taxon>
        <taxon>Bacillati</taxon>
        <taxon>Bacillota</taxon>
        <taxon>Bacilli</taxon>
        <taxon>Bacillales</taxon>
        <taxon>Paenibacillaceae</taxon>
        <taxon>Paenibacillus</taxon>
    </lineage>
</organism>
<evidence type="ECO:0000256" key="1">
    <source>
        <dbReference type="SAM" id="Phobius"/>
    </source>
</evidence>
<protein>
    <submittedName>
        <fullName evidence="2">Uncharacterized protein</fullName>
    </submittedName>
</protein>
<keyword evidence="1" id="KW-0472">Membrane</keyword>
<dbReference type="AlphaFoldDB" id="A0A6C0P1L5"/>
<keyword evidence="1" id="KW-0812">Transmembrane</keyword>
<dbReference type="Proteomes" id="UP000479114">
    <property type="component" value="Chromosome"/>
</dbReference>
<feature type="transmembrane region" description="Helical" evidence="1">
    <location>
        <begin position="21"/>
        <end position="46"/>
    </location>
</feature>
<accession>A0A6C0P1L5</accession>
<feature type="transmembrane region" description="Helical" evidence="1">
    <location>
        <begin position="320"/>
        <end position="342"/>
    </location>
</feature>
<reference evidence="2 3" key="1">
    <citation type="submission" date="2020-02" db="EMBL/GenBank/DDBJ databases">
        <title>Paenibacillus sp. nov., isolated from rhizosphere soil of tomato.</title>
        <authorList>
            <person name="Weon H.-Y."/>
            <person name="Lee S.A."/>
        </authorList>
    </citation>
    <scope>NUCLEOTIDE SEQUENCE [LARGE SCALE GENOMIC DNA]</scope>
    <source>
        <strain evidence="2 3">14171R-81</strain>
    </source>
</reference>
<dbReference type="KEGG" id="prz:GZH47_16535"/>
<evidence type="ECO:0000313" key="2">
    <source>
        <dbReference type="EMBL" id="QHW32251.1"/>
    </source>
</evidence>
<proteinExistence type="predicted"/>
<gene>
    <name evidence="2" type="ORF">GZH47_16535</name>
</gene>
<evidence type="ECO:0000313" key="3">
    <source>
        <dbReference type="Proteomes" id="UP000479114"/>
    </source>
</evidence>
<keyword evidence="1" id="KW-1133">Transmembrane helix</keyword>
<keyword evidence="3" id="KW-1185">Reference proteome</keyword>
<dbReference type="EMBL" id="CP048286">
    <property type="protein sequence ID" value="QHW32251.1"/>
    <property type="molecule type" value="Genomic_DNA"/>
</dbReference>
<sequence length="345" mass="39321">MNKIGFHQKHRSNSFYTLKSNSLIVLKFILPILLTIILLLLIFSFFPHTAWIYSTGSPYSIQMNDFNGRIDSKALIISSKDKLSGTIVNQNKLTVNYNKTNYNIEPGELVIRYGHSSSRDFWDTLSSDSLIQLSMLNTHLDKLYIEKKYLLQKFDDFPKNYLMSMSGDEFDISAIVYDKNFAWNLQGDLEVFIKGKKFIQDIPVYDLSFSNSDSQHPALFQLIGFTNVELTIPEEKGEILFSGQSNESNSFFENGNLNFNQTATEKQFSLDGKSLIVDSLKNENLSVAYSNKKQSTLEVYGNIRKASLTGNNLFLNFKQWAVENISTVVGTLVAMFIGFIIIKKN</sequence>
<name>A0A6C0P1L5_9BACL</name>
<dbReference type="RefSeq" id="WP_162641422.1">
    <property type="nucleotide sequence ID" value="NZ_CP048286.1"/>
</dbReference>